<dbReference type="Pfam" id="PF10354">
    <property type="entry name" value="BMT5-like"/>
    <property type="match status" value="2"/>
</dbReference>
<evidence type="ECO:0000256" key="1">
    <source>
        <dbReference type="SAM" id="MobiDB-lite"/>
    </source>
</evidence>
<dbReference type="STRING" id="56857.A0A200Q3S3"/>
<dbReference type="GO" id="GO:0070475">
    <property type="term" value="P:rRNA base methylation"/>
    <property type="evidence" value="ECO:0007669"/>
    <property type="project" value="InterPro"/>
</dbReference>
<dbReference type="GO" id="GO:0070042">
    <property type="term" value="F:rRNA (uridine-N3-)-methyltransferase activity"/>
    <property type="evidence" value="ECO:0007669"/>
    <property type="project" value="InterPro"/>
</dbReference>
<feature type="domain" description="25S rRNA (uridine-N(3))-methyltransferase BMT5-like" evidence="2">
    <location>
        <begin position="197"/>
        <end position="247"/>
    </location>
</feature>
<feature type="domain" description="25S rRNA (uridine-N(3))-methyltransferase BMT5-like" evidence="2">
    <location>
        <begin position="16"/>
        <end position="106"/>
    </location>
</feature>
<accession>A0A200Q3S3</accession>
<dbReference type="Proteomes" id="UP000195402">
    <property type="component" value="Unassembled WGS sequence"/>
</dbReference>
<dbReference type="InterPro" id="IPR019446">
    <property type="entry name" value="BMT5-like"/>
</dbReference>
<dbReference type="GO" id="GO:0005737">
    <property type="term" value="C:cytoplasm"/>
    <property type="evidence" value="ECO:0007669"/>
    <property type="project" value="TreeGrafter"/>
</dbReference>
<organism evidence="3 4">
    <name type="scientific">Macleaya cordata</name>
    <name type="common">Five-seeded plume-poppy</name>
    <name type="synonym">Bocconia cordata</name>
    <dbReference type="NCBI Taxonomy" id="56857"/>
    <lineage>
        <taxon>Eukaryota</taxon>
        <taxon>Viridiplantae</taxon>
        <taxon>Streptophyta</taxon>
        <taxon>Embryophyta</taxon>
        <taxon>Tracheophyta</taxon>
        <taxon>Spermatophyta</taxon>
        <taxon>Magnoliopsida</taxon>
        <taxon>Ranunculales</taxon>
        <taxon>Papaveraceae</taxon>
        <taxon>Papaveroideae</taxon>
        <taxon>Macleaya</taxon>
    </lineage>
</organism>
<protein>
    <recommendedName>
        <fullName evidence="2">25S rRNA (uridine-N(3))-methyltransferase BMT5-like domain-containing protein</fullName>
    </recommendedName>
</protein>
<evidence type="ECO:0000313" key="3">
    <source>
        <dbReference type="EMBL" id="OVA05110.1"/>
    </source>
</evidence>
<dbReference type="InParanoid" id="A0A200Q3S3"/>
<dbReference type="PANTHER" id="PTHR11538">
    <property type="entry name" value="PHENYLALANYL-TRNA SYNTHETASE"/>
    <property type="match status" value="1"/>
</dbReference>
<dbReference type="AlphaFoldDB" id="A0A200Q3S3"/>
<dbReference type="PANTHER" id="PTHR11538:SF70">
    <property type="entry name" value="25S RRNA (URIDINE-N(3))-METHYLTRANSFERASE BMT5-LIKE DOMAIN-CONTAINING PROTEIN"/>
    <property type="match status" value="1"/>
</dbReference>
<sequence>MAVRWINGYGRPQSILLVGEGDFSFSACLARAFGSAHHKVASSLDNFYFLYTKYGQAMQNINELSSRACKVMYDVDATQMAQDSSLCRDRFDRIIFNFPHANCFQFDSRQTQLRFGLPVRSSQPPVAGEKVVGRRSAGRRRGGCRSPEWRSPVAGRRSDEFVVPYLGGHQEGAEEDRTRTPFVETPWADHSAKPWWLLEVDGEIHVTTKTNEFYSEWGVQELAYECGLQLIEEVDFYVWEYPGYVNKFGKWNTSR</sequence>
<feature type="region of interest" description="Disordered" evidence="1">
    <location>
        <begin position="126"/>
        <end position="152"/>
    </location>
</feature>
<dbReference type="EMBL" id="MVGT01003169">
    <property type="protein sequence ID" value="OVA05110.1"/>
    <property type="molecule type" value="Genomic_DNA"/>
</dbReference>
<evidence type="ECO:0000313" key="4">
    <source>
        <dbReference type="Proteomes" id="UP000195402"/>
    </source>
</evidence>
<dbReference type="OrthoDB" id="273345at2759"/>
<name>A0A200Q3S3_MACCD</name>
<proteinExistence type="predicted"/>
<keyword evidence="4" id="KW-1185">Reference proteome</keyword>
<evidence type="ECO:0000259" key="2">
    <source>
        <dbReference type="Pfam" id="PF10354"/>
    </source>
</evidence>
<reference evidence="3 4" key="1">
    <citation type="journal article" date="2017" name="Mol. Plant">
        <title>The Genome of Medicinal Plant Macleaya cordata Provides New Insights into Benzylisoquinoline Alkaloids Metabolism.</title>
        <authorList>
            <person name="Liu X."/>
            <person name="Liu Y."/>
            <person name="Huang P."/>
            <person name="Ma Y."/>
            <person name="Qing Z."/>
            <person name="Tang Q."/>
            <person name="Cao H."/>
            <person name="Cheng P."/>
            <person name="Zheng Y."/>
            <person name="Yuan Z."/>
            <person name="Zhou Y."/>
            <person name="Liu J."/>
            <person name="Tang Z."/>
            <person name="Zhuo Y."/>
            <person name="Zhang Y."/>
            <person name="Yu L."/>
            <person name="Huang J."/>
            <person name="Yang P."/>
            <person name="Peng Q."/>
            <person name="Zhang J."/>
            <person name="Jiang W."/>
            <person name="Zhang Z."/>
            <person name="Lin K."/>
            <person name="Ro D.K."/>
            <person name="Chen X."/>
            <person name="Xiong X."/>
            <person name="Shang Y."/>
            <person name="Huang S."/>
            <person name="Zeng J."/>
        </authorList>
    </citation>
    <scope>NUCLEOTIDE SEQUENCE [LARGE SCALE GENOMIC DNA]</scope>
    <source>
        <strain evidence="4">cv. BLH2017</strain>
        <tissue evidence="3">Root</tissue>
    </source>
</reference>
<gene>
    <name evidence="3" type="ORF">BVC80_8899g13</name>
</gene>
<comment type="caution">
    <text evidence="3">The sequence shown here is derived from an EMBL/GenBank/DDBJ whole genome shotgun (WGS) entry which is preliminary data.</text>
</comment>